<accession>A0AAD7NXK9</accession>
<name>A0AAD7NXK9_9AGAR</name>
<organism evidence="1 2">
    <name type="scientific">Mycena maculata</name>
    <dbReference type="NCBI Taxonomy" id="230809"/>
    <lineage>
        <taxon>Eukaryota</taxon>
        <taxon>Fungi</taxon>
        <taxon>Dikarya</taxon>
        <taxon>Basidiomycota</taxon>
        <taxon>Agaricomycotina</taxon>
        <taxon>Agaricomycetes</taxon>
        <taxon>Agaricomycetidae</taxon>
        <taxon>Agaricales</taxon>
        <taxon>Marasmiineae</taxon>
        <taxon>Mycenaceae</taxon>
        <taxon>Mycena</taxon>
    </lineage>
</organism>
<dbReference type="Proteomes" id="UP001215280">
    <property type="component" value="Unassembled WGS sequence"/>
</dbReference>
<keyword evidence="2" id="KW-1185">Reference proteome</keyword>
<protein>
    <submittedName>
        <fullName evidence="1">Uncharacterized protein</fullName>
    </submittedName>
</protein>
<proteinExistence type="predicted"/>
<comment type="caution">
    <text evidence="1">The sequence shown here is derived from an EMBL/GenBank/DDBJ whole genome shotgun (WGS) entry which is preliminary data.</text>
</comment>
<sequence>MSIDLSAHHALMDAQGFSVPRLGVVATWGREAIQETLSRLLMGSEPAAAGRKGMTAMEVITLELAIRKLKGSSLPRARPALPPPASNPSHSGTTLPAFLKNVMGLDLRAHHELLQAQGFDVARLSGIATWDRKNIQELFTRSLTGDGPGVGGRGMTALEVLALEFAIRSVGKAG</sequence>
<evidence type="ECO:0000313" key="2">
    <source>
        <dbReference type="Proteomes" id="UP001215280"/>
    </source>
</evidence>
<dbReference type="EMBL" id="JARJLG010000007">
    <property type="protein sequence ID" value="KAJ7779394.1"/>
    <property type="molecule type" value="Genomic_DNA"/>
</dbReference>
<dbReference type="AlphaFoldDB" id="A0AAD7NXK9"/>
<gene>
    <name evidence="1" type="ORF">DFH07DRAFT_507539</name>
</gene>
<evidence type="ECO:0000313" key="1">
    <source>
        <dbReference type="EMBL" id="KAJ7779394.1"/>
    </source>
</evidence>
<reference evidence="1" key="1">
    <citation type="submission" date="2023-03" db="EMBL/GenBank/DDBJ databases">
        <title>Massive genome expansion in bonnet fungi (Mycena s.s.) driven by repeated elements and novel gene families across ecological guilds.</title>
        <authorList>
            <consortium name="Lawrence Berkeley National Laboratory"/>
            <person name="Harder C.B."/>
            <person name="Miyauchi S."/>
            <person name="Viragh M."/>
            <person name="Kuo A."/>
            <person name="Thoen E."/>
            <person name="Andreopoulos B."/>
            <person name="Lu D."/>
            <person name="Skrede I."/>
            <person name="Drula E."/>
            <person name="Henrissat B."/>
            <person name="Morin E."/>
            <person name="Kohler A."/>
            <person name="Barry K."/>
            <person name="LaButti K."/>
            <person name="Morin E."/>
            <person name="Salamov A."/>
            <person name="Lipzen A."/>
            <person name="Mereny Z."/>
            <person name="Hegedus B."/>
            <person name="Baldrian P."/>
            <person name="Stursova M."/>
            <person name="Weitz H."/>
            <person name="Taylor A."/>
            <person name="Grigoriev I.V."/>
            <person name="Nagy L.G."/>
            <person name="Martin F."/>
            <person name="Kauserud H."/>
        </authorList>
    </citation>
    <scope>NUCLEOTIDE SEQUENCE</scope>
    <source>
        <strain evidence="1">CBHHK188m</strain>
    </source>
</reference>